<accession>A0A6J7ERD3</accession>
<name>A0A6J7ERD3_9ZZZZ</name>
<dbReference type="Pfam" id="PF03992">
    <property type="entry name" value="ABM"/>
    <property type="match status" value="1"/>
</dbReference>
<sequence>MATLLAHIAVRPGMADRFEEIARGLYASTHELEPRVRRYEYWRGAEENTYYSLLSFESFADFLAHQTSDHHESASPALGQVISRIRLEWVDPIAGASPLGATKPGEAFPESSQLARDYAVRFAAQVADWWLALR</sequence>
<protein>
    <submittedName>
        <fullName evidence="2">Unannotated protein</fullName>
    </submittedName>
</protein>
<evidence type="ECO:0000259" key="1">
    <source>
        <dbReference type="PROSITE" id="PS51725"/>
    </source>
</evidence>
<dbReference type="SUPFAM" id="SSF54909">
    <property type="entry name" value="Dimeric alpha+beta barrel"/>
    <property type="match status" value="1"/>
</dbReference>
<gene>
    <name evidence="2" type="ORF">UFOPK3376_02241</name>
</gene>
<dbReference type="PROSITE" id="PS51725">
    <property type="entry name" value="ABM"/>
    <property type="match status" value="1"/>
</dbReference>
<organism evidence="2">
    <name type="scientific">freshwater metagenome</name>
    <dbReference type="NCBI Taxonomy" id="449393"/>
    <lineage>
        <taxon>unclassified sequences</taxon>
        <taxon>metagenomes</taxon>
        <taxon>ecological metagenomes</taxon>
    </lineage>
</organism>
<feature type="domain" description="ABM" evidence="1">
    <location>
        <begin position="2"/>
        <end position="90"/>
    </location>
</feature>
<dbReference type="InterPro" id="IPR007138">
    <property type="entry name" value="ABM_dom"/>
</dbReference>
<evidence type="ECO:0000313" key="2">
    <source>
        <dbReference type="EMBL" id="CAB4886077.1"/>
    </source>
</evidence>
<reference evidence="2" key="1">
    <citation type="submission" date="2020-05" db="EMBL/GenBank/DDBJ databases">
        <authorList>
            <person name="Chiriac C."/>
            <person name="Salcher M."/>
            <person name="Ghai R."/>
            <person name="Kavagutti S V."/>
        </authorList>
    </citation>
    <scope>NUCLEOTIDE SEQUENCE</scope>
</reference>
<proteinExistence type="predicted"/>
<dbReference type="InterPro" id="IPR011008">
    <property type="entry name" value="Dimeric_a/b-barrel"/>
</dbReference>
<dbReference type="AlphaFoldDB" id="A0A6J7ERD3"/>
<dbReference type="Gene3D" id="3.30.70.100">
    <property type="match status" value="1"/>
</dbReference>
<dbReference type="EMBL" id="CAFBLP010000066">
    <property type="protein sequence ID" value="CAB4886077.1"/>
    <property type="molecule type" value="Genomic_DNA"/>
</dbReference>